<reference evidence="3" key="1">
    <citation type="submission" date="2019-04" db="EMBL/GenBank/DDBJ databases">
        <title>Friends and foes A comparative genomics studyof 23 Aspergillus species from section Flavi.</title>
        <authorList>
            <consortium name="DOE Joint Genome Institute"/>
            <person name="Kjaerbolling I."/>
            <person name="Vesth T."/>
            <person name="Frisvad J.C."/>
            <person name="Nybo J.L."/>
            <person name="Theobald S."/>
            <person name="Kildgaard S."/>
            <person name="Isbrandt T."/>
            <person name="Kuo A."/>
            <person name="Sato A."/>
            <person name="Lyhne E.K."/>
            <person name="Kogle M.E."/>
            <person name="Wiebenga A."/>
            <person name="Kun R.S."/>
            <person name="Lubbers R.J."/>
            <person name="Makela M.R."/>
            <person name="Barry K."/>
            <person name="Chovatia M."/>
            <person name="Clum A."/>
            <person name="Daum C."/>
            <person name="Haridas S."/>
            <person name="He G."/>
            <person name="LaButti K."/>
            <person name="Lipzen A."/>
            <person name="Mondo S."/>
            <person name="Riley R."/>
            <person name="Salamov A."/>
            <person name="Simmons B.A."/>
            <person name="Magnuson J.K."/>
            <person name="Henrissat B."/>
            <person name="Mortensen U.H."/>
            <person name="Larsen T.O."/>
            <person name="Devries R.P."/>
            <person name="Grigoriev I.V."/>
            <person name="Machida M."/>
            <person name="Baker S.E."/>
            <person name="Andersen M.R."/>
        </authorList>
    </citation>
    <scope>NUCLEOTIDE SEQUENCE [LARGE SCALE GENOMIC DNA]</scope>
    <source>
        <strain evidence="3">CBS 553.77</strain>
    </source>
</reference>
<protein>
    <submittedName>
        <fullName evidence="2">Uncharacterized protein</fullName>
    </submittedName>
</protein>
<keyword evidence="1" id="KW-1133">Transmembrane helix</keyword>
<accession>A0A5N6YXS9</accession>
<name>A0A5N6YXS9_9EURO</name>
<dbReference type="Proteomes" id="UP000327118">
    <property type="component" value="Unassembled WGS sequence"/>
</dbReference>
<gene>
    <name evidence="2" type="ORF">BDV28DRAFT_140554</name>
</gene>
<organism evidence="2 3">
    <name type="scientific">Aspergillus coremiiformis</name>
    <dbReference type="NCBI Taxonomy" id="138285"/>
    <lineage>
        <taxon>Eukaryota</taxon>
        <taxon>Fungi</taxon>
        <taxon>Dikarya</taxon>
        <taxon>Ascomycota</taxon>
        <taxon>Pezizomycotina</taxon>
        <taxon>Eurotiomycetes</taxon>
        <taxon>Eurotiomycetidae</taxon>
        <taxon>Eurotiales</taxon>
        <taxon>Aspergillaceae</taxon>
        <taxon>Aspergillus</taxon>
        <taxon>Aspergillus subgen. Circumdati</taxon>
    </lineage>
</organism>
<evidence type="ECO:0000313" key="2">
    <source>
        <dbReference type="EMBL" id="KAE8349743.1"/>
    </source>
</evidence>
<dbReference type="EMBL" id="ML739278">
    <property type="protein sequence ID" value="KAE8349743.1"/>
    <property type="molecule type" value="Genomic_DNA"/>
</dbReference>
<keyword evidence="3" id="KW-1185">Reference proteome</keyword>
<evidence type="ECO:0000256" key="1">
    <source>
        <dbReference type="SAM" id="Phobius"/>
    </source>
</evidence>
<sequence>MLCGGLMVDGWLAFSPMGGDLRVCGFGAFWVTGLLAGLYNIWTVLWDFTHRYKFNDYHDESCAHIDRFTLFNSVVRLNIQDNKI</sequence>
<proteinExistence type="predicted"/>
<feature type="transmembrane region" description="Helical" evidence="1">
    <location>
        <begin position="26"/>
        <end position="45"/>
    </location>
</feature>
<keyword evidence="1" id="KW-0472">Membrane</keyword>
<dbReference type="AlphaFoldDB" id="A0A5N6YXS9"/>
<evidence type="ECO:0000313" key="3">
    <source>
        <dbReference type="Proteomes" id="UP000327118"/>
    </source>
</evidence>
<keyword evidence="1" id="KW-0812">Transmembrane</keyword>